<evidence type="ECO:0000256" key="7">
    <source>
        <dbReference type="ARBA" id="ARBA00023054"/>
    </source>
</evidence>
<dbReference type="Gene3D" id="1.20.5.110">
    <property type="match status" value="1"/>
</dbReference>
<feature type="region of interest" description="Disordered" evidence="10">
    <location>
        <begin position="284"/>
        <end position="326"/>
    </location>
</feature>
<dbReference type="Proteomes" id="UP000007494">
    <property type="component" value="Chromosome IX"/>
</dbReference>
<gene>
    <name evidence="13" type="ORF">BN1204_038650</name>
    <name evidence="12" type="ORF">NCLIV_038650</name>
</gene>
<keyword evidence="7 9" id="KW-0175">Coiled coil</keyword>
<evidence type="ECO:0000256" key="5">
    <source>
        <dbReference type="ARBA" id="ARBA00022927"/>
    </source>
</evidence>
<dbReference type="RefSeq" id="XP_003880823.1">
    <property type="nucleotide sequence ID" value="XM_003880774.1"/>
</dbReference>
<evidence type="ECO:0000256" key="3">
    <source>
        <dbReference type="ARBA" id="ARBA00022448"/>
    </source>
</evidence>
<evidence type="ECO:0000256" key="2">
    <source>
        <dbReference type="ARBA" id="ARBA00009063"/>
    </source>
</evidence>
<dbReference type="eggNOG" id="KOG3894">
    <property type="taxonomic scope" value="Eukaryota"/>
</dbReference>
<evidence type="ECO:0000256" key="1">
    <source>
        <dbReference type="ARBA" id="ARBA00004211"/>
    </source>
</evidence>
<evidence type="ECO:0000256" key="4">
    <source>
        <dbReference type="ARBA" id="ARBA00022692"/>
    </source>
</evidence>
<organism evidence="12 14">
    <name type="scientific">Neospora caninum (strain Liverpool)</name>
    <dbReference type="NCBI Taxonomy" id="572307"/>
    <lineage>
        <taxon>Eukaryota</taxon>
        <taxon>Sar</taxon>
        <taxon>Alveolata</taxon>
        <taxon>Apicomplexa</taxon>
        <taxon>Conoidasida</taxon>
        <taxon>Coccidia</taxon>
        <taxon>Eucoccidiorida</taxon>
        <taxon>Eimeriorina</taxon>
        <taxon>Sarcocystidae</taxon>
        <taxon>Neospora</taxon>
    </lineage>
</organism>
<evidence type="ECO:0000256" key="6">
    <source>
        <dbReference type="ARBA" id="ARBA00022989"/>
    </source>
</evidence>
<accession>F0VAN5</accession>
<dbReference type="EMBL" id="FR823385">
    <property type="protein sequence ID" value="CBZ50790.1"/>
    <property type="molecule type" value="Genomic_DNA"/>
</dbReference>
<dbReference type="GO" id="GO:0005783">
    <property type="term" value="C:endoplasmic reticulum"/>
    <property type="evidence" value="ECO:0007669"/>
    <property type="project" value="TreeGrafter"/>
</dbReference>
<sequence>MCDRTPEFRSRCKAVQEATPSLRALCDAPLPAPPFPFASQVESRDPASVSQLACSFVFLEKAALCAAEQRAVERQLRAPRASHGLHGALSSAESLGVTAPGADAAVLLKKVHRQQAQLQELEKTLERWEDVACLARGRAEWEEARERRVRADPGLWRSLSSGVARVSKGSWAPSSEAAAHRHAVLGCLYAQMKDLANELKQRELAALQGRMDSRRYFSAFGNAPPLQAADPARQAGVSSAGRGAQRNSASRAATLHMQASLAAAEAAKTAERILLPKMHKVSTPAVAVHRRDGQRASLSAPRGSPEPGPSAVVGDKTRERGEGDRRTRLSEVELVWAGEPGSAGAPRAFAAEAEWDEAAPVDAQRLAREEHQLVETLSTDADLIQDVQAKLTEIVHCMDVFSAKVLEQSEACTHIRELADAAVENVDGAERHLTKAMERTSAYRYYVLLFFLVAGWLVLLLDFVKSSRPYL</sequence>
<dbReference type="GO" id="GO:0031201">
    <property type="term" value="C:SNARE complex"/>
    <property type="evidence" value="ECO:0007669"/>
    <property type="project" value="TreeGrafter"/>
</dbReference>
<reference evidence="12" key="1">
    <citation type="submission" date="2011-02" db="EMBL/GenBank/DDBJ databases">
        <authorList>
            <person name="Aslett M."/>
        </authorList>
    </citation>
    <scope>NUCLEOTIDE SEQUENCE</scope>
    <source>
        <strain evidence="12">Liverpool</strain>
    </source>
</reference>
<reference evidence="12" key="2">
    <citation type="submission" date="2011-03" db="EMBL/GenBank/DDBJ databases">
        <title>Comparative genomics and transcriptomics of Neospora caninum and Toxoplasma gondii.</title>
        <authorList>
            <person name="Reid A.J."/>
            <person name="Sohal A."/>
            <person name="Harris D."/>
            <person name="Quail M."/>
            <person name="Sanders M."/>
            <person name="Berriman M."/>
            <person name="Wastling J.M."/>
            <person name="Pain A."/>
        </authorList>
    </citation>
    <scope>NUCLEOTIDE SEQUENCE</scope>
    <source>
        <strain evidence="12">Liverpool</strain>
    </source>
</reference>
<evidence type="ECO:0000313" key="13">
    <source>
        <dbReference type="EMBL" id="CEL68091.1"/>
    </source>
</evidence>
<dbReference type="GO" id="GO:0015031">
    <property type="term" value="P:protein transport"/>
    <property type="evidence" value="ECO:0007669"/>
    <property type="project" value="UniProtKB-KW"/>
</dbReference>
<dbReference type="OMA" id="SAYRYYV"/>
<dbReference type="PANTHER" id="PTHR15959">
    <property type="entry name" value="SYNTAXIN-18"/>
    <property type="match status" value="1"/>
</dbReference>
<feature type="transmembrane region" description="Helical" evidence="11">
    <location>
        <begin position="443"/>
        <end position="464"/>
    </location>
</feature>
<protein>
    <recommendedName>
        <fullName evidence="15">t-SNARE coiled-coil homology domain-containing protein</fullName>
    </recommendedName>
</protein>
<feature type="region of interest" description="Disordered" evidence="10">
    <location>
        <begin position="222"/>
        <end position="252"/>
    </location>
</feature>
<name>F0VAN5_NEOCL</name>
<comment type="similarity">
    <text evidence="2">Belongs to the syntaxin family.</text>
</comment>
<dbReference type="GeneID" id="13441824"/>
<evidence type="ECO:0000313" key="14">
    <source>
        <dbReference type="Proteomes" id="UP000007494"/>
    </source>
</evidence>
<keyword evidence="5" id="KW-0653">Protein transport</keyword>
<feature type="coiled-coil region" evidence="9">
    <location>
        <begin position="104"/>
        <end position="131"/>
    </location>
</feature>
<evidence type="ECO:0000256" key="8">
    <source>
        <dbReference type="ARBA" id="ARBA00023136"/>
    </source>
</evidence>
<evidence type="ECO:0000313" key="12">
    <source>
        <dbReference type="EMBL" id="CBZ50790.1"/>
    </source>
</evidence>
<proteinExistence type="inferred from homology"/>
<keyword evidence="14" id="KW-1185">Reference proteome</keyword>
<reference evidence="13" key="4">
    <citation type="journal article" date="2015" name="PLoS ONE">
        <title>Comprehensive Evaluation of Toxoplasma gondii VEG and Neospora caninum LIV Genomes with Tachyzoite Stage Transcriptome and Proteome Defines Novel Transcript Features.</title>
        <authorList>
            <person name="Ramaprasad A."/>
            <person name="Mourier T."/>
            <person name="Naeem R."/>
            <person name="Malas T.B."/>
            <person name="Moussa E."/>
            <person name="Panigrahi A."/>
            <person name="Vermont S.J."/>
            <person name="Otto T.D."/>
            <person name="Wastling J."/>
            <person name="Pain A."/>
        </authorList>
    </citation>
    <scope>NUCLEOTIDE SEQUENCE</scope>
    <source>
        <strain evidence="13">Liverpool</strain>
    </source>
</reference>
<dbReference type="InParanoid" id="F0VAN5"/>
<evidence type="ECO:0000256" key="11">
    <source>
        <dbReference type="SAM" id="Phobius"/>
    </source>
</evidence>
<evidence type="ECO:0000256" key="9">
    <source>
        <dbReference type="SAM" id="Coils"/>
    </source>
</evidence>
<keyword evidence="6 11" id="KW-1133">Transmembrane helix</keyword>
<keyword evidence="4 11" id="KW-0812">Transmembrane</keyword>
<dbReference type="EMBL" id="LN714484">
    <property type="protein sequence ID" value="CEL68091.1"/>
    <property type="molecule type" value="Genomic_DNA"/>
</dbReference>
<evidence type="ECO:0000256" key="10">
    <source>
        <dbReference type="SAM" id="MobiDB-lite"/>
    </source>
</evidence>
<dbReference type="PANTHER" id="PTHR15959:SF0">
    <property type="entry name" value="SYNTAXIN-18"/>
    <property type="match status" value="1"/>
</dbReference>
<dbReference type="AlphaFoldDB" id="F0VAN5"/>
<reference evidence="14" key="3">
    <citation type="journal article" date="2012" name="PLoS Pathog.">
        <title>Comparative genomics of the apicomplexan parasites Toxoplasma gondii and Neospora caninum: Coccidia differing in host range and transmission strategy.</title>
        <authorList>
            <person name="Reid A.J."/>
            <person name="Vermont S.J."/>
            <person name="Cotton J.A."/>
            <person name="Harris D."/>
            <person name="Hill-Cawthorne G.A."/>
            <person name="Konen-Waisman S."/>
            <person name="Latham S.M."/>
            <person name="Mourier T."/>
            <person name="Norton R."/>
            <person name="Quail M.A."/>
            <person name="Sanders M."/>
            <person name="Shanmugam D."/>
            <person name="Sohal A."/>
            <person name="Wasmuth J.D."/>
            <person name="Brunk B."/>
            <person name="Grigg M.E."/>
            <person name="Howard J.C."/>
            <person name="Parkinson J."/>
            <person name="Roos D.S."/>
            <person name="Trees A.J."/>
            <person name="Berriman M."/>
            <person name="Pain A."/>
            <person name="Wastling J.M."/>
        </authorList>
    </citation>
    <scope>NUCLEOTIDE SEQUENCE [LARGE SCALE GENOMIC DNA]</scope>
    <source>
        <strain evidence="14">Liverpool</strain>
    </source>
</reference>
<dbReference type="VEuPathDB" id="ToxoDB:NCLIV_038650"/>
<keyword evidence="8 11" id="KW-0472">Membrane</keyword>
<evidence type="ECO:0008006" key="15">
    <source>
        <dbReference type="Google" id="ProtNLM"/>
    </source>
</evidence>
<dbReference type="GO" id="GO:0006890">
    <property type="term" value="P:retrograde vesicle-mediated transport, Golgi to endoplasmic reticulum"/>
    <property type="evidence" value="ECO:0007669"/>
    <property type="project" value="TreeGrafter"/>
</dbReference>
<feature type="compositionally biased region" description="Basic and acidic residues" evidence="10">
    <location>
        <begin position="315"/>
        <end position="326"/>
    </location>
</feature>
<keyword evidence="3" id="KW-0813">Transport</keyword>
<dbReference type="OrthoDB" id="342981at2759"/>
<comment type="subcellular location">
    <subcellularLocation>
        <location evidence="1">Membrane</location>
        <topology evidence="1">Single-pass type IV membrane protein</topology>
    </subcellularLocation>
</comment>